<evidence type="ECO:0000256" key="6">
    <source>
        <dbReference type="PROSITE-ProRule" id="PRU00175"/>
    </source>
</evidence>
<dbReference type="InterPro" id="IPR050731">
    <property type="entry name" value="HRD1_E3_ubiq-ligases"/>
</dbReference>
<name>A0ABR3ZTD6_9LECA</name>
<comment type="caution">
    <text evidence="8">The sequence shown here is derived from an EMBL/GenBank/DDBJ whole genome shotgun (WGS) entry which is preliminary data.</text>
</comment>
<sequence length="198" mass="21784">MAAATDEYVRSLLAIATDRIAKDDRACCICFVDFGKRKLDGEIEYAAALPKGTCRHIFGHLCLTKWLERDNRCPLCRFVLFRKGKSEVDDNVSASVDFAEPPGSRVVLRGGGSFEDAFPDHATDEEEFETPAEINETLREGATPVIDVARPPATLEEVDEAGATQSSLCGTSPIRGFGPPISFIWEQTSSFLFQHNSH</sequence>
<dbReference type="PANTHER" id="PTHR22763">
    <property type="entry name" value="RING ZINC FINGER PROTEIN"/>
    <property type="match status" value="1"/>
</dbReference>
<gene>
    <name evidence="8" type="ORF">N7G274_010537</name>
</gene>
<protein>
    <recommendedName>
        <fullName evidence="7">RING-type domain-containing protein</fullName>
    </recommendedName>
</protein>
<organism evidence="8 9">
    <name type="scientific">Stereocaulon virgatum</name>
    <dbReference type="NCBI Taxonomy" id="373712"/>
    <lineage>
        <taxon>Eukaryota</taxon>
        <taxon>Fungi</taxon>
        <taxon>Dikarya</taxon>
        <taxon>Ascomycota</taxon>
        <taxon>Pezizomycotina</taxon>
        <taxon>Lecanoromycetes</taxon>
        <taxon>OSLEUM clade</taxon>
        <taxon>Lecanoromycetidae</taxon>
        <taxon>Lecanorales</taxon>
        <taxon>Lecanorineae</taxon>
        <taxon>Stereocaulaceae</taxon>
        <taxon>Stereocaulon</taxon>
    </lineage>
</organism>
<keyword evidence="5" id="KW-0862">Zinc</keyword>
<evidence type="ECO:0000256" key="2">
    <source>
        <dbReference type="ARBA" id="ARBA00022723"/>
    </source>
</evidence>
<reference evidence="8 9" key="1">
    <citation type="submission" date="2024-09" db="EMBL/GenBank/DDBJ databases">
        <title>Rethinking Asexuality: The Enigmatic Case of Functional Sexual Genes in Lepraria (Stereocaulaceae).</title>
        <authorList>
            <person name="Doellman M."/>
            <person name="Sun Y."/>
            <person name="Barcenas-Pena A."/>
            <person name="Lumbsch H.T."/>
            <person name="Grewe F."/>
        </authorList>
    </citation>
    <scope>NUCLEOTIDE SEQUENCE [LARGE SCALE GENOMIC DNA]</scope>
    <source>
        <strain evidence="8 9">Mercado 3170</strain>
    </source>
</reference>
<keyword evidence="2" id="KW-0479">Metal-binding</keyword>
<proteinExistence type="predicted"/>
<dbReference type="Pfam" id="PF12678">
    <property type="entry name" value="zf-rbx1"/>
    <property type="match status" value="1"/>
</dbReference>
<evidence type="ECO:0000313" key="8">
    <source>
        <dbReference type="EMBL" id="KAL2036742.1"/>
    </source>
</evidence>
<feature type="domain" description="RING-type" evidence="7">
    <location>
        <begin position="27"/>
        <end position="77"/>
    </location>
</feature>
<accession>A0ABR3ZTD6</accession>
<evidence type="ECO:0000256" key="1">
    <source>
        <dbReference type="ARBA" id="ARBA00004906"/>
    </source>
</evidence>
<dbReference type="InterPro" id="IPR001841">
    <property type="entry name" value="Znf_RING"/>
</dbReference>
<dbReference type="SUPFAM" id="SSF57850">
    <property type="entry name" value="RING/U-box"/>
    <property type="match status" value="1"/>
</dbReference>
<dbReference type="InterPro" id="IPR024766">
    <property type="entry name" value="Znf_RING_H2"/>
</dbReference>
<dbReference type="InterPro" id="IPR013083">
    <property type="entry name" value="Znf_RING/FYVE/PHD"/>
</dbReference>
<keyword evidence="3 6" id="KW-0863">Zinc-finger</keyword>
<dbReference type="EMBL" id="JBEFKJ010000052">
    <property type="protein sequence ID" value="KAL2036742.1"/>
    <property type="molecule type" value="Genomic_DNA"/>
</dbReference>
<comment type="pathway">
    <text evidence="1">Protein modification; protein ubiquitination.</text>
</comment>
<evidence type="ECO:0000313" key="9">
    <source>
        <dbReference type="Proteomes" id="UP001590950"/>
    </source>
</evidence>
<evidence type="ECO:0000256" key="5">
    <source>
        <dbReference type="ARBA" id="ARBA00022833"/>
    </source>
</evidence>
<evidence type="ECO:0000259" key="7">
    <source>
        <dbReference type="PROSITE" id="PS50089"/>
    </source>
</evidence>
<dbReference type="Gene3D" id="3.30.40.10">
    <property type="entry name" value="Zinc/RING finger domain, C3HC4 (zinc finger)"/>
    <property type="match status" value="1"/>
</dbReference>
<evidence type="ECO:0000256" key="3">
    <source>
        <dbReference type="ARBA" id="ARBA00022771"/>
    </source>
</evidence>
<dbReference type="Proteomes" id="UP001590950">
    <property type="component" value="Unassembled WGS sequence"/>
</dbReference>
<evidence type="ECO:0000256" key="4">
    <source>
        <dbReference type="ARBA" id="ARBA00022786"/>
    </source>
</evidence>
<keyword evidence="9" id="KW-1185">Reference proteome</keyword>
<dbReference type="PROSITE" id="PS50089">
    <property type="entry name" value="ZF_RING_2"/>
    <property type="match status" value="1"/>
</dbReference>
<keyword evidence="4" id="KW-0833">Ubl conjugation pathway</keyword>